<keyword evidence="1" id="KW-0503">Monooxygenase</keyword>
<name>A0A2R8A9W5_9RHOB</name>
<evidence type="ECO:0000313" key="1">
    <source>
        <dbReference type="EMBL" id="SPF28993.1"/>
    </source>
</evidence>
<sequence>MSGYEDRLRRRSRSIDTVTLTLHRFDSLGARLWAFAQMGLARRALRRVEGIGFHKLLGSGSGEGFTPVPNTAVYGILAVWPDRQTARRAIETAPVFRRFRTRANEQWTVFLDPTSVRGEWDAQQPFRVAANPAGPVVALTRATIKPSVLLKFWQKVPAISAVIGADQNRLFKIGIGEVPWLHQITFSIWPDTQSMAAFARVDGPHAEAIRAVRAGNWFAEELYARFRISGEIGQWSGPWPGPTPLTHLDLPKDQTR</sequence>
<dbReference type="Proteomes" id="UP000244932">
    <property type="component" value="Unassembled WGS sequence"/>
</dbReference>
<dbReference type="EMBL" id="OMKW01000002">
    <property type="protein sequence ID" value="SPF28993.1"/>
    <property type="molecule type" value="Genomic_DNA"/>
</dbReference>
<dbReference type="InterPro" id="IPR049574">
    <property type="entry name" value="CrtA-like"/>
</dbReference>
<dbReference type="GO" id="GO:0043823">
    <property type="term" value="F:spheroidene monooxygenase activity"/>
    <property type="evidence" value="ECO:0007669"/>
    <property type="project" value="UniProtKB-EC"/>
</dbReference>
<proteinExistence type="predicted"/>
<reference evidence="1 2" key="1">
    <citation type="submission" date="2018-03" db="EMBL/GenBank/DDBJ databases">
        <authorList>
            <person name="Keele B.F."/>
        </authorList>
    </citation>
    <scope>NUCLEOTIDE SEQUENCE [LARGE SCALE GENOMIC DNA]</scope>
    <source>
        <strain evidence="1 2">CeCT 8812</strain>
    </source>
</reference>
<protein>
    <submittedName>
        <fullName evidence="1">Spheroidene monooxygenase</fullName>
        <ecNumber evidence="1">1.14.15.9</ecNumber>
    </submittedName>
</protein>
<dbReference type="NCBIfam" id="NF045923">
    <property type="entry name" value="SpheroidMoxCrtARhod"/>
    <property type="match status" value="1"/>
</dbReference>
<gene>
    <name evidence="1" type="primary">crtA</name>
    <name evidence="1" type="ORF">POI8812_01298</name>
</gene>
<organism evidence="1 2">
    <name type="scientific">Pontivivens insulae</name>
    <dbReference type="NCBI Taxonomy" id="1639689"/>
    <lineage>
        <taxon>Bacteria</taxon>
        <taxon>Pseudomonadati</taxon>
        <taxon>Pseudomonadota</taxon>
        <taxon>Alphaproteobacteria</taxon>
        <taxon>Rhodobacterales</taxon>
        <taxon>Paracoccaceae</taxon>
        <taxon>Pontivivens</taxon>
    </lineage>
</organism>
<dbReference type="AlphaFoldDB" id="A0A2R8A9W5"/>
<dbReference type="RefSeq" id="WP_245895297.1">
    <property type="nucleotide sequence ID" value="NZ_OMKW01000002.1"/>
</dbReference>
<evidence type="ECO:0000313" key="2">
    <source>
        <dbReference type="Proteomes" id="UP000244932"/>
    </source>
</evidence>
<keyword evidence="1" id="KW-0560">Oxidoreductase</keyword>
<keyword evidence="2" id="KW-1185">Reference proteome</keyword>
<accession>A0A2R8A9W5</accession>
<dbReference type="CDD" id="cd21650">
    <property type="entry name" value="CrtA-like"/>
    <property type="match status" value="1"/>
</dbReference>
<dbReference type="EC" id="1.14.15.9" evidence="1"/>